<gene>
    <name evidence="1" type="ORF">ACFSOY_05195</name>
</gene>
<dbReference type="EMBL" id="JBHUIO010000005">
    <property type="protein sequence ID" value="MFD2169390.1"/>
    <property type="molecule type" value="Genomic_DNA"/>
</dbReference>
<evidence type="ECO:0000313" key="1">
    <source>
        <dbReference type="EMBL" id="MFD2169390.1"/>
    </source>
</evidence>
<dbReference type="RefSeq" id="WP_386044508.1">
    <property type="nucleotide sequence ID" value="NZ_JBHUIO010000005.1"/>
</dbReference>
<protein>
    <submittedName>
        <fullName evidence="1">Uncharacterized protein</fullName>
    </submittedName>
</protein>
<name>A0ABW4ZUI9_9BACL</name>
<dbReference type="Proteomes" id="UP001597343">
    <property type="component" value="Unassembled WGS sequence"/>
</dbReference>
<evidence type="ECO:0000313" key="2">
    <source>
        <dbReference type="Proteomes" id="UP001597343"/>
    </source>
</evidence>
<accession>A0ABW4ZUI9</accession>
<sequence>MVCYEYDKSELTILETKTESDYEFCFQIFDEQVLRRLKQLRAEVENNDDLTDVHFVTKLDHQYLAGVRHNFRLEFILLLFKYGIINAISRNQE</sequence>
<keyword evidence="2" id="KW-1185">Reference proteome</keyword>
<organism evidence="1 2">
    <name type="scientific">Tumebacillus lipolyticus</name>
    <dbReference type="NCBI Taxonomy" id="1280370"/>
    <lineage>
        <taxon>Bacteria</taxon>
        <taxon>Bacillati</taxon>
        <taxon>Bacillota</taxon>
        <taxon>Bacilli</taxon>
        <taxon>Bacillales</taxon>
        <taxon>Alicyclobacillaceae</taxon>
        <taxon>Tumebacillus</taxon>
    </lineage>
</organism>
<proteinExistence type="predicted"/>
<comment type="caution">
    <text evidence="1">The sequence shown here is derived from an EMBL/GenBank/DDBJ whole genome shotgun (WGS) entry which is preliminary data.</text>
</comment>
<reference evidence="2" key="1">
    <citation type="journal article" date="2019" name="Int. J. Syst. Evol. Microbiol.">
        <title>The Global Catalogue of Microorganisms (GCM) 10K type strain sequencing project: providing services to taxonomists for standard genome sequencing and annotation.</title>
        <authorList>
            <consortium name="The Broad Institute Genomics Platform"/>
            <consortium name="The Broad Institute Genome Sequencing Center for Infectious Disease"/>
            <person name="Wu L."/>
            <person name="Ma J."/>
        </authorList>
    </citation>
    <scope>NUCLEOTIDE SEQUENCE [LARGE SCALE GENOMIC DNA]</scope>
    <source>
        <strain evidence="2">CGMCC 1.13574</strain>
    </source>
</reference>